<feature type="chain" id="PRO_5040451039" description="Peptidoglycan-recognition protein" evidence="8">
    <location>
        <begin position="18"/>
        <end position="197"/>
    </location>
</feature>
<dbReference type="InterPro" id="IPR036505">
    <property type="entry name" value="Amidase/PGRP_sf"/>
</dbReference>
<keyword evidence="11" id="KW-1185">Reference proteome</keyword>
<dbReference type="KEGG" id="fas:105274168"/>
<reference evidence="12" key="1">
    <citation type="submission" date="2025-08" db="UniProtKB">
        <authorList>
            <consortium name="RefSeq"/>
        </authorList>
    </citation>
    <scope>IDENTIFICATION</scope>
    <source>
        <strain evidence="12">USDA-PBARC FA_bdor</strain>
        <tissue evidence="12">Whole organism</tissue>
    </source>
</reference>
<organism evidence="11 12">
    <name type="scientific">Fopius arisanus</name>
    <dbReference type="NCBI Taxonomy" id="64838"/>
    <lineage>
        <taxon>Eukaryota</taxon>
        <taxon>Metazoa</taxon>
        <taxon>Ecdysozoa</taxon>
        <taxon>Arthropoda</taxon>
        <taxon>Hexapoda</taxon>
        <taxon>Insecta</taxon>
        <taxon>Pterygota</taxon>
        <taxon>Neoptera</taxon>
        <taxon>Endopterygota</taxon>
        <taxon>Hymenoptera</taxon>
        <taxon>Apocrita</taxon>
        <taxon>Ichneumonoidea</taxon>
        <taxon>Braconidae</taxon>
        <taxon>Opiinae</taxon>
        <taxon>Fopius</taxon>
    </lineage>
</organism>
<dbReference type="OrthoDB" id="10001926at2759"/>
<feature type="domain" description="N-acetylmuramoyl-L-alanine amidase" evidence="9">
    <location>
        <begin position="42"/>
        <end position="180"/>
    </location>
</feature>
<dbReference type="Gene3D" id="3.40.80.10">
    <property type="entry name" value="Peptidoglycan recognition protein-like"/>
    <property type="match status" value="1"/>
</dbReference>
<evidence type="ECO:0000256" key="3">
    <source>
        <dbReference type="ARBA" id="ARBA00022729"/>
    </source>
</evidence>
<dbReference type="GO" id="GO:0008270">
    <property type="term" value="F:zinc ion binding"/>
    <property type="evidence" value="ECO:0007669"/>
    <property type="project" value="InterPro"/>
</dbReference>
<accession>A0A9R1TTZ5</accession>
<dbReference type="InterPro" id="IPR017331">
    <property type="entry name" value="Peptidoglycan_recognition"/>
</dbReference>
<dbReference type="InterPro" id="IPR015510">
    <property type="entry name" value="PGRP"/>
</dbReference>
<dbReference type="SUPFAM" id="SSF55846">
    <property type="entry name" value="N-acetylmuramoyl-L-alanine amidase-like"/>
    <property type="match status" value="1"/>
</dbReference>
<dbReference type="SMART" id="SM00644">
    <property type="entry name" value="Ami_2"/>
    <property type="match status" value="1"/>
</dbReference>
<dbReference type="FunFam" id="3.40.80.10:FF:000001">
    <property type="entry name" value="Peptidoglycan recognition protein 1"/>
    <property type="match status" value="1"/>
</dbReference>
<dbReference type="GO" id="GO:0045087">
    <property type="term" value="P:innate immune response"/>
    <property type="evidence" value="ECO:0007669"/>
    <property type="project" value="UniProtKB-KW"/>
</dbReference>
<dbReference type="GO" id="GO:0009253">
    <property type="term" value="P:peptidoglycan catabolic process"/>
    <property type="evidence" value="ECO:0007669"/>
    <property type="project" value="InterPro"/>
</dbReference>
<feature type="disulfide bond" evidence="7">
    <location>
        <begin position="68"/>
        <end position="74"/>
    </location>
</feature>
<dbReference type="InterPro" id="IPR002502">
    <property type="entry name" value="Amidase_domain"/>
</dbReference>
<dbReference type="GO" id="GO:0008745">
    <property type="term" value="F:N-acetylmuramoyl-L-alanine amidase activity"/>
    <property type="evidence" value="ECO:0007669"/>
    <property type="project" value="InterPro"/>
</dbReference>
<sequence length="197" mass="21572">MCNTFFLGGLLIAAVSSASVEDSYSITDGIKIINRMEWGGDPPINQTTPLSVVPPPYVIISHTAGELCSTQAKCSQGVRAIQTMHTAIFKWNDIAYNFLVGGDGNIYEGRGWEIEGAHTYNYNKKSIGISFIGTFNALAPSDQQLTAAKNLLEVGVNMGKLAEYYKLLGHRQLSETLSPGDELYKIIQTWPHWSEGP</sequence>
<feature type="signal peptide" evidence="8">
    <location>
        <begin position="1"/>
        <end position="17"/>
    </location>
</feature>
<keyword evidence="4 6" id="KW-0391">Immunity</keyword>
<dbReference type="PANTHER" id="PTHR11022">
    <property type="entry name" value="PEPTIDOGLYCAN RECOGNITION PROTEIN"/>
    <property type="match status" value="1"/>
</dbReference>
<keyword evidence="2 6" id="KW-0399">Innate immunity</keyword>
<dbReference type="Proteomes" id="UP000694866">
    <property type="component" value="Unplaced"/>
</dbReference>
<dbReference type="RefSeq" id="XP_011315367.1">
    <property type="nucleotide sequence ID" value="XM_011317065.1"/>
</dbReference>
<name>A0A9R1TTZ5_9HYME</name>
<dbReference type="AlphaFoldDB" id="A0A9R1TTZ5"/>
<evidence type="ECO:0000256" key="2">
    <source>
        <dbReference type="ARBA" id="ARBA00022588"/>
    </source>
</evidence>
<evidence type="ECO:0000313" key="12">
    <source>
        <dbReference type="RefSeq" id="XP_011315367.1"/>
    </source>
</evidence>
<dbReference type="GO" id="GO:0042834">
    <property type="term" value="F:peptidoglycan binding"/>
    <property type="evidence" value="ECO:0007669"/>
    <property type="project" value="InterPro"/>
</dbReference>
<evidence type="ECO:0000256" key="8">
    <source>
        <dbReference type="SAM" id="SignalP"/>
    </source>
</evidence>
<evidence type="ECO:0000256" key="7">
    <source>
        <dbReference type="PIRSR" id="PIRSR037945-1"/>
    </source>
</evidence>
<evidence type="ECO:0000256" key="5">
    <source>
        <dbReference type="ARBA" id="ARBA00023157"/>
    </source>
</evidence>
<dbReference type="InterPro" id="IPR006619">
    <property type="entry name" value="PGRP_domain_met/bac"/>
</dbReference>
<dbReference type="Pfam" id="PF01510">
    <property type="entry name" value="Amidase_2"/>
    <property type="match status" value="1"/>
</dbReference>
<evidence type="ECO:0000259" key="9">
    <source>
        <dbReference type="SMART" id="SM00644"/>
    </source>
</evidence>
<dbReference type="GeneID" id="105274168"/>
<gene>
    <name evidence="12" type="primary">LOC105274168</name>
</gene>
<dbReference type="SMART" id="SM00701">
    <property type="entry name" value="PGRP"/>
    <property type="match status" value="1"/>
</dbReference>
<evidence type="ECO:0000256" key="1">
    <source>
        <dbReference type="ARBA" id="ARBA00007553"/>
    </source>
</evidence>
<dbReference type="PIRSF" id="PIRSF037945">
    <property type="entry name" value="PGRPs"/>
    <property type="match status" value="1"/>
</dbReference>
<evidence type="ECO:0000256" key="6">
    <source>
        <dbReference type="PIRNR" id="PIRNR037945"/>
    </source>
</evidence>
<evidence type="ECO:0000259" key="10">
    <source>
        <dbReference type="SMART" id="SM00701"/>
    </source>
</evidence>
<keyword evidence="3 8" id="KW-0732">Signal</keyword>
<comment type="similarity">
    <text evidence="1 6">Belongs to the N-acetylmuramoyl-L-alanine amidase 2 family.</text>
</comment>
<evidence type="ECO:0000313" key="11">
    <source>
        <dbReference type="Proteomes" id="UP000694866"/>
    </source>
</evidence>
<proteinExistence type="inferred from homology"/>
<keyword evidence="5" id="KW-1015">Disulfide bond</keyword>
<dbReference type="PANTHER" id="PTHR11022:SF41">
    <property type="entry name" value="PEPTIDOGLYCAN-RECOGNITION PROTEIN LC-RELATED"/>
    <property type="match status" value="1"/>
</dbReference>
<protein>
    <recommendedName>
        <fullName evidence="6">Peptidoglycan-recognition protein</fullName>
    </recommendedName>
</protein>
<evidence type="ECO:0000256" key="4">
    <source>
        <dbReference type="ARBA" id="ARBA00022859"/>
    </source>
</evidence>
<dbReference type="CDD" id="cd06583">
    <property type="entry name" value="PGRP"/>
    <property type="match status" value="1"/>
</dbReference>
<feature type="domain" description="Peptidoglycan recognition protein family" evidence="10">
    <location>
        <begin position="30"/>
        <end position="174"/>
    </location>
</feature>